<sequence>MTSPARTNQLLYQAELLLAMEAGDDEHAMARRMALEEAALGQLELALNAVLREVTEHVDLDLENWRAWLQATTVNVAELERLRALAGETGSWLAILLERLQALHGDDGAARRDARAGLIASAGEPSLSDTLRWCHRQFKMLLPALREGSSEW</sequence>
<evidence type="ECO:0000313" key="1">
    <source>
        <dbReference type="EMBL" id="OLO03569.1"/>
    </source>
</evidence>
<dbReference type="EMBL" id="MSDO01000020">
    <property type="protein sequence ID" value="OLO03569.1"/>
    <property type="molecule type" value="Genomic_DNA"/>
</dbReference>
<keyword evidence="2" id="KW-1185">Reference proteome</keyword>
<dbReference type="InterPro" id="IPR046493">
    <property type="entry name" value="DUF6586"/>
</dbReference>
<dbReference type="Proteomes" id="UP000186878">
    <property type="component" value="Unassembled WGS sequence"/>
</dbReference>
<organism evidence="1 2">
    <name type="scientific">Salinicola socius</name>
    <dbReference type="NCBI Taxonomy" id="404433"/>
    <lineage>
        <taxon>Bacteria</taxon>
        <taxon>Pseudomonadati</taxon>
        <taxon>Pseudomonadota</taxon>
        <taxon>Gammaproteobacteria</taxon>
        <taxon>Oceanospirillales</taxon>
        <taxon>Halomonadaceae</taxon>
        <taxon>Salinicola</taxon>
    </lineage>
</organism>
<proteinExistence type="predicted"/>
<dbReference type="Pfam" id="PF20227">
    <property type="entry name" value="DUF6586"/>
    <property type="match status" value="1"/>
</dbReference>
<dbReference type="STRING" id="404433.BTW07_13305"/>
<name>A0A1Q8SQ76_9GAMM</name>
<accession>A0A1Q8SQ76</accession>
<comment type="caution">
    <text evidence="1">The sequence shown here is derived from an EMBL/GenBank/DDBJ whole genome shotgun (WGS) entry which is preliminary data.</text>
</comment>
<evidence type="ECO:0000313" key="2">
    <source>
        <dbReference type="Proteomes" id="UP000186878"/>
    </source>
</evidence>
<reference evidence="1 2" key="1">
    <citation type="submission" date="2016-12" db="EMBL/GenBank/DDBJ databases">
        <title>Draft genome sequences of strains Salinicola socius SMB35, Salinicola sp. MH3R3-1 and Chromohalobacter sp. SMB17 from the Verkhnekamsk potash mining region of Russia.</title>
        <authorList>
            <person name="Mavrodi D.V."/>
            <person name="Olsson B.E."/>
            <person name="Korsakova E.S."/>
            <person name="Pyankova A."/>
            <person name="Mavrodi O.V."/>
            <person name="Plotnikova E.G."/>
        </authorList>
    </citation>
    <scope>NUCLEOTIDE SEQUENCE [LARGE SCALE GENOMIC DNA]</scope>
    <source>
        <strain evidence="1 2">SMB35</strain>
    </source>
</reference>
<dbReference type="AlphaFoldDB" id="A0A1Q8SQ76"/>
<dbReference type="RefSeq" id="WP_075570669.1">
    <property type="nucleotide sequence ID" value="NZ_MSDO01000020.1"/>
</dbReference>
<dbReference type="OrthoDB" id="6166498at2"/>
<protein>
    <submittedName>
        <fullName evidence="1">Uncharacterized protein</fullName>
    </submittedName>
</protein>
<gene>
    <name evidence="1" type="ORF">BTW07_13305</name>
</gene>